<dbReference type="KEGG" id="pbk:Back11_11590"/>
<dbReference type="SUPFAM" id="SSF46955">
    <property type="entry name" value="Putative DNA-binding domain"/>
    <property type="match status" value="1"/>
</dbReference>
<dbReference type="InterPro" id="IPR009061">
    <property type="entry name" value="DNA-bd_dom_put_sf"/>
</dbReference>
<proteinExistence type="predicted"/>
<gene>
    <name evidence="1" type="ORF">Back11_11590</name>
</gene>
<reference evidence="1 2" key="1">
    <citation type="submission" date="2018-11" db="EMBL/GenBank/DDBJ databases">
        <title>Complete genome sequence of Paenibacillus baekrokdamisoli strain KCTC 33723.</title>
        <authorList>
            <person name="Kang S.W."/>
            <person name="Lee K.C."/>
            <person name="Kim K.K."/>
            <person name="Kim J.S."/>
            <person name="Kim D.S."/>
            <person name="Ko S.H."/>
            <person name="Yang S.H."/>
            <person name="Lee J.S."/>
        </authorList>
    </citation>
    <scope>NUCLEOTIDE SEQUENCE [LARGE SCALE GENOMIC DNA]</scope>
    <source>
        <strain evidence="1 2">KCTC 33723</strain>
    </source>
</reference>
<dbReference type="AlphaFoldDB" id="A0A3G9J952"/>
<dbReference type="RefSeq" id="WP_125654431.1">
    <property type="nucleotide sequence ID" value="NZ_AP019308.1"/>
</dbReference>
<dbReference type="OrthoDB" id="2382315at2"/>
<accession>A0A3G9J952</accession>
<dbReference type="EMBL" id="AP019308">
    <property type="protein sequence ID" value="BBH19814.1"/>
    <property type="molecule type" value="Genomic_DNA"/>
</dbReference>
<keyword evidence="2" id="KW-1185">Reference proteome</keyword>
<protein>
    <submittedName>
        <fullName evidence="1">Uncharacterized protein</fullName>
    </submittedName>
</protein>
<sequence>MYTFNSKEELAEWISRELIGTNEAMEIMDCSRQNIHLFVKNGKLVPVKDSGKERLFFRSDVLKRKEEASLYHRKNQ</sequence>
<organism evidence="1 2">
    <name type="scientific">Paenibacillus baekrokdamisoli</name>
    <dbReference type="NCBI Taxonomy" id="1712516"/>
    <lineage>
        <taxon>Bacteria</taxon>
        <taxon>Bacillati</taxon>
        <taxon>Bacillota</taxon>
        <taxon>Bacilli</taxon>
        <taxon>Bacillales</taxon>
        <taxon>Paenibacillaceae</taxon>
        <taxon>Paenibacillus</taxon>
    </lineage>
</organism>
<evidence type="ECO:0000313" key="2">
    <source>
        <dbReference type="Proteomes" id="UP000275368"/>
    </source>
</evidence>
<evidence type="ECO:0000313" key="1">
    <source>
        <dbReference type="EMBL" id="BBH19814.1"/>
    </source>
</evidence>
<dbReference type="Pfam" id="PF12728">
    <property type="entry name" value="HTH_17"/>
    <property type="match status" value="1"/>
</dbReference>
<dbReference type="InterPro" id="IPR041657">
    <property type="entry name" value="HTH_17"/>
</dbReference>
<name>A0A3G9J952_9BACL</name>
<dbReference type="Proteomes" id="UP000275368">
    <property type="component" value="Chromosome"/>
</dbReference>